<protein>
    <submittedName>
        <fullName evidence="4">PRC-barrel domain protein</fullName>
    </submittedName>
</protein>
<keyword evidence="2" id="KW-0732">Signal</keyword>
<dbReference type="SUPFAM" id="SSF50346">
    <property type="entry name" value="PRC-barrel domain"/>
    <property type="match status" value="1"/>
</dbReference>
<dbReference type="PANTHER" id="PTHR36505">
    <property type="entry name" value="BLR1072 PROTEIN"/>
    <property type="match status" value="1"/>
</dbReference>
<evidence type="ECO:0000256" key="2">
    <source>
        <dbReference type="SAM" id="SignalP"/>
    </source>
</evidence>
<comment type="caution">
    <text evidence="4">The sequence shown here is derived from an EMBL/GenBank/DDBJ whole genome shotgun (WGS) entry which is preliminary data.</text>
</comment>
<gene>
    <name evidence="4" type="ORF">CA85_06740</name>
</gene>
<feature type="compositionally biased region" description="Basic and acidic residues" evidence="1">
    <location>
        <begin position="28"/>
        <end position="44"/>
    </location>
</feature>
<evidence type="ECO:0000313" key="5">
    <source>
        <dbReference type="Proteomes" id="UP000318053"/>
    </source>
</evidence>
<dbReference type="InterPro" id="IPR011033">
    <property type="entry name" value="PRC_barrel-like_sf"/>
</dbReference>
<feature type="region of interest" description="Disordered" evidence="1">
    <location>
        <begin position="25"/>
        <end position="44"/>
    </location>
</feature>
<sequence length="192" mass="21537" precursor="true">MNRTFQSAVATVAIACLTIGTVSAQDSTTRDRNNRQRGDADAGRLDEVTRGANIRVSQLIGYNIQNSQGESVGEIQDIVMNSRTGRVSYVAVTYGGFLGVGNKLFAVPFAALKVQVDPDEVGDDDIDEDDYTLVLDVTQEQLDGQQGFDEDNWPDMADRQWRADLDKRYGVERRMNARDRQQRQNRQRNSDQ</sequence>
<evidence type="ECO:0000313" key="4">
    <source>
        <dbReference type="EMBL" id="TWT75383.1"/>
    </source>
</evidence>
<dbReference type="AlphaFoldDB" id="A0A5C5YKE5"/>
<dbReference type="Proteomes" id="UP000318053">
    <property type="component" value="Unassembled WGS sequence"/>
</dbReference>
<dbReference type="Gene3D" id="2.30.30.240">
    <property type="entry name" value="PRC-barrel domain"/>
    <property type="match status" value="1"/>
</dbReference>
<dbReference type="RefSeq" id="WP_146389811.1">
    <property type="nucleotide sequence ID" value="NZ_SJPK01000001.1"/>
</dbReference>
<organism evidence="4 5">
    <name type="scientific">Allorhodopirellula solitaria</name>
    <dbReference type="NCBI Taxonomy" id="2527987"/>
    <lineage>
        <taxon>Bacteria</taxon>
        <taxon>Pseudomonadati</taxon>
        <taxon>Planctomycetota</taxon>
        <taxon>Planctomycetia</taxon>
        <taxon>Pirellulales</taxon>
        <taxon>Pirellulaceae</taxon>
        <taxon>Allorhodopirellula</taxon>
    </lineage>
</organism>
<accession>A0A5C5YKE5</accession>
<dbReference type="EMBL" id="SJPK01000001">
    <property type="protein sequence ID" value="TWT75383.1"/>
    <property type="molecule type" value="Genomic_DNA"/>
</dbReference>
<dbReference type="InterPro" id="IPR027275">
    <property type="entry name" value="PRC-brl_dom"/>
</dbReference>
<dbReference type="Pfam" id="PF05239">
    <property type="entry name" value="PRC"/>
    <property type="match status" value="1"/>
</dbReference>
<evidence type="ECO:0000256" key="1">
    <source>
        <dbReference type="SAM" id="MobiDB-lite"/>
    </source>
</evidence>
<name>A0A5C5YKE5_9BACT</name>
<dbReference type="PANTHER" id="PTHR36505:SF1">
    <property type="entry name" value="BLR1072 PROTEIN"/>
    <property type="match status" value="1"/>
</dbReference>
<reference evidence="4 5" key="1">
    <citation type="submission" date="2019-02" db="EMBL/GenBank/DDBJ databases">
        <title>Deep-cultivation of Planctomycetes and their phenomic and genomic characterization uncovers novel biology.</title>
        <authorList>
            <person name="Wiegand S."/>
            <person name="Jogler M."/>
            <person name="Boedeker C."/>
            <person name="Pinto D."/>
            <person name="Vollmers J."/>
            <person name="Rivas-Marin E."/>
            <person name="Kohn T."/>
            <person name="Peeters S.H."/>
            <person name="Heuer A."/>
            <person name="Rast P."/>
            <person name="Oberbeckmann S."/>
            <person name="Bunk B."/>
            <person name="Jeske O."/>
            <person name="Meyerdierks A."/>
            <person name="Storesund J.E."/>
            <person name="Kallscheuer N."/>
            <person name="Luecker S."/>
            <person name="Lage O.M."/>
            <person name="Pohl T."/>
            <person name="Merkel B.J."/>
            <person name="Hornburger P."/>
            <person name="Mueller R.-W."/>
            <person name="Bruemmer F."/>
            <person name="Labrenz M."/>
            <person name="Spormann A.M."/>
            <person name="Op Den Camp H."/>
            <person name="Overmann J."/>
            <person name="Amann R."/>
            <person name="Jetten M.S.M."/>
            <person name="Mascher T."/>
            <person name="Medema M.H."/>
            <person name="Devos D.P."/>
            <person name="Kaster A.-K."/>
            <person name="Ovreas L."/>
            <person name="Rohde M."/>
            <person name="Galperin M.Y."/>
            <person name="Jogler C."/>
        </authorList>
    </citation>
    <scope>NUCLEOTIDE SEQUENCE [LARGE SCALE GENOMIC DNA]</scope>
    <source>
        <strain evidence="4 5">CA85</strain>
    </source>
</reference>
<keyword evidence="5" id="KW-1185">Reference proteome</keyword>
<dbReference type="OrthoDB" id="286778at2"/>
<feature type="region of interest" description="Disordered" evidence="1">
    <location>
        <begin position="172"/>
        <end position="192"/>
    </location>
</feature>
<feature type="domain" description="PRC-barrel" evidence="3">
    <location>
        <begin position="54"/>
        <end position="119"/>
    </location>
</feature>
<feature type="signal peptide" evidence="2">
    <location>
        <begin position="1"/>
        <end position="24"/>
    </location>
</feature>
<proteinExistence type="predicted"/>
<dbReference type="PROSITE" id="PS51257">
    <property type="entry name" value="PROKAR_LIPOPROTEIN"/>
    <property type="match status" value="1"/>
</dbReference>
<evidence type="ECO:0000259" key="3">
    <source>
        <dbReference type="Pfam" id="PF05239"/>
    </source>
</evidence>
<feature type="chain" id="PRO_5022773691" evidence="2">
    <location>
        <begin position="25"/>
        <end position="192"/>
    </location>
</feature>